<proteinExistence type="predicted"/>
<dbReference type="EMBL" id="VCAU01000060">
    <property type="protein sequence ID" value="KAF9887556.1"/>
    <property type="molecule type" value="Genomic_DNA"/>
</dbReference>
<comment type="caution">
    <text evidence="2">The sequence shown here is derived from an EMBL/GenBank/DDBJ whole genome shotgun (WGS) entry which is preliminary data.</text>
</comment>
<dbReference type="SUPFAM" id="SSF55729">
    <property type="entry name" value="Acyl-CoA N-acyltransferases (Nat)"/>
    <property type="match status" value="1"/>
</dbReference>
<protein>
    <recommendedName>
        <fullName evidence="4">N-acetyltransferase domain-containing protein</fullName>
    </recommendedName>
</protein>
<sequence>MTSSLGPTIYEHDTQIIPLLVAQLPHSCSVLRRIQHTIRYPSSTARILATFPPGTTPEKPWLAAHVDLFRGRETQILVYSSLEAEHSTSNESIDTIDAPDDLRVFVFDASPAALAQARAQFLSLLTHVKTYFLPEYLTSLKNLAPDEASLQNTDNNNNNLIPPPDPHAFLLGSLHTGLFALLYQSGAYLTSSPLPCLRIHRLDNPPYYKYIFPQSTFSTNDSTTLPPGYRYQDLHGRTGVLPSQFDLVQSRTHIPRPPKQLQTMPSVAIYFDGPPSQDSSRGGRPHHPVEDEDPVGWAFIGRDGALATLHVEPEHRGRGLALQLSKAVMRCGMDPKGVFGTGGGSGGMTENGGEVLSRPGDWAHTEVAQMNGASRRVMEKVGGQVMSTVVWAVVEMLD</sequence>
<dbReference type="Gene3D" id="3.40.630.30">
    <property type="match status" value="1"/>
</dbReference>
<dbReference type="PANTHER" id="PTHR20958">
    <property type="entry name" value="GLYCINE N-ACYLTRANSFERASE-LIKE PROTEIN"/>
    <property type="match status" value="1"/>
</dbReference>
<dbReference type="AlphaFoldDB" id="A0AAD4CJ81"/>
<evidence type="ECO:0000313" key="3">
    <source>
        <dbReference type="Proteomes" id="UP001194746"/>
    </source>
</evidence>
<feature type="region of interest" description="Disordered" evidence="1">
    <location>
        <begin position="273"/>
        <end position="293"/>
    </location>
</feature>
<dbReference type="CDD" id="cd04301">
    <property type="entry name" value="NAT_SF"/>
    <property type="match status" value="1"/>
</dbReference>
<dbReference type="Proteomes" id="UP001194746">
    <property type="component" value="Unassembled WGS sequence"/>
</dbReference>
<evidence type="ECO:0000256" key="1">
    <source>
        <dbReference type="SAM" id="MobiDB-lite"/>
    </source>
</evidence>
<dbReference type="PANTHER" id="PTHR20958:SF6">
    <property type="entry name" value="GLYCINE N-ACYLTRANSFERASE-LIKE PROTEIN"/>
    <property type="match status" value="1"/>
</dbReference>
<evidence type="ECO:0000313" key="2">
    <source>
        <dbReference type="EMBL" id="KAF9887556.1"/>
    </source>
</evidence>
<dbReference type="InterPro" id="IPR053225">
    <property type="entry name" value="Acyl-CoA_N-acyltransferase"/>
</dbReference>
<accession>A0AAD4CJ81</accession>
<organism evidence="2 3">
    <name type="scientific">Aspergillus nanangensis</name>
    <dbReference type="NCBI Taxonomy" id="2582783"/>
    <lineage>
        <taxon>Eukaryota</taxon>
        <taxon>Fungi</taxon>
        <taxon>Dikarya</taxon>
        <taxon>Ascomycota</taxon>
        <taxon>Pezizomycotina</taxon>
        <taxon>Eurotiomycetes</taxon>
        <taxon>Eurotiomycetidae</taxon>
        <taxon>Eurotiales</taxon>
        <taxon>Aspergillaceae</taxon>
        <taxon>Aspergillus</taxon>
        <taxon>Aspergillus subgen. Circumdati</taxon>
    </lineage>
</organism>
<dbReference type="InterPro" id="IPR016181">
    <property type="entry name" value="Acyl_CoA_acyltransferase"/>
</dbReference>
<reference evidence="2" key="1">
    <citation type="journal article" date="2019" name="Beilstein J. Org. Chem.">
        <title>Nanangenines: drimane sesquiterpenoids as the dominant metabolite cohort of a novel Australian fungus, Aspergillus nanangensis.</title>
        <authorList>
            <person name="Lacey H.J."/>
            <person name="Gilchrist C.L.M."/>
            <person name="Crombie A."/>
            <person name="Kalaitzis J.A."/>
            <person name="Vuong D."/>
            <person name="Rutledge P.J."/>
            <person name="Turner P."/>
            <person name="Pitt J.I."/>
            <person name="Lacey E."/>
            <person name="Chooi Y.H."/>
            <person name="Piggott A.M."/>
        </authorList>
    </citation>
    <scope>NUCLEOTIDE SEQUENCE</scope>
    <source>
        <strain evidence="2">MST-FP2251</strain>
    </source>
</reference>
<gene>
    <name evidence="2" type="ORF">FE257_010134</name>
</gene>
<evidence type="ECO:0008006" key="4">
    <source>
        <dbReference type="Google" id="ProtNLM"/>
    </source>
</evidence>
<keyword evidence="3" id="KW-1185">Reference proteome</keyword>
<reference evidence="2" key="2">
    <citation type="submission" date="2020-02" db="EMBL/GenBank/DDBJ databases">
        <authorList>
            <person name="Gilchrist C.L.M."/>
            <person name="Chooi Y.-H."/>
        </authorList>
    </citation>
    <scope>NUCLEOTIDE SEQUENCE</scope>
    <source>
        <strain evidence="2">MST-FP2251</strain>
    </source>
</reference>
<name>A0AAD4CJ81_ASPNN</name>